<dbReference type="InterPro" id="IPR011146">
    <property type="entry name" value="HIT-like"/>
</dbReference>
<dbReference type="SUPFAM" id="SSF54197">
    <property type="entry name" value="HIT-like"/>
    <property type="match status" value="2"/>
</dbReference>
<name>A0A813FYI9_POLGL</name>
<evidence type="ECO:0000313" key="8">
    <source>
        <dbReference type="EMBL" id="CAE8617864.1"/>
    </source>
</evidence>
<evidence type="ECO:0000256" key="2">
    <source>
        <dbReference type="ARBA" id="ARBA00022801"/>
    </source>
</evidence>
<evidence type="ECO:0000256" key="6">
    <source>
        <dbReference type="SAM" id="MobiDB-lite"/>
    </source>
</evidence>
<evidence type="ECO:0000259" key="7">
    <source>
        <dbReference type="PROSITE" id="PS51084"/>
    </source>
</evidence>
<comment type="caution">
    <text evidence="8">The sequence shown here is derived from an EMBL/GenBank/DDBJ whole genome shotgun (WGS) entry which is preliminary data.</text>
</comment>
<feature type="active site" description="Tele-AMP-histidine intermediate" evidence="3">
    <location>
        <position position="299"/>
    </location>
</feature>
<evidence type="ECO:0000313" key="9">
    <source>
        <dbReference type="Proteomes" id="UP000654075"/>
    </source>
</evidence>
<feature type="domain" description="HIT" evidence="7">
    <location>
        <begin position="202"/>
        <end position="312"/>
    </location>
</feature>
<feature type="short sequence motif" description="Histidine triad motif" evidence="4 5">
    <location>
        <begin position="297"/>
        <end position="301"/>
    </location>
</feature>
<feature type="domain" description="HIT" evidence="7">
    <location>
        <begin position="28"/>
        <end position="137"/>
    </location>
</feature>
<dbReference type="Proteomes" id="UP000654075">
    <property type="component" value="Unassembled WGS sequence"/>
</dbReference>
<keyword evidence="2" id="KW-0378">Hydrolase</keyword>
<dbReference type="PRINTS" id="PR00332">
    <property type="entry name" value="HISTRIAD"/>
</dbReference>
<feature type="compositionally biased region" description="Basic and acidic residues" evidence="6">
    <location>
        <begin position="168"/>
        <end position="177"/>
    </location>
</feature>
<proteinExistence type="predicted"/>
<gene>
    <name evidence="8" type="ORF">PGLA1383_LOCUS35521</name>
</gene>
<dbReference type="InterPro" id="IPR001310">
    <property type="entry name" value="Histidine_triad_HIT"/>
</dbReference>
<dbReference type="Pfam" id="PF01230">
    <property type="entry name" value="HIT"/>
    <property type="match status" value="2"/>
</dbReference>
<feature type="short sequence motif" description="Histidine triad motif" evidence="5">
    <location>
        <begin position="122"/>
        <end position="126"/>
    </location>
</feature>
<dbReference type="AlphaFoldDB" id="A0A813FYI9"/>
<protein>
    <recommendedName>
        <fullName evidence="7">HIT domain-containing protein</fullName>
    </recommendedName>
</protein>
<dbReference type="FunFam" id="3.30.428.10:FF:000011">
    <property type="entry name" value="Fragile histidine triad"/>
    <property type="match status" value="2"/>
</dbReference>
<feature type="non-terminal residue" evidence="8">
    <location>
        <position position="315"/>
    </location>
</feature>
<evidence type="ECO:0000256" key="5">
    <source>
        <dbReference type="PROSITE-ProRule" id="PRU00464"/>
    </source>
</evidence>
<dbReference type="PROSITE" id="PS51084">
    <property type="entry name" value="HIT_2"/>
    <property type="match status" value="2"/>
</dbReference>
<dbReference type="EMBL" id="CAJNNV010026307">
    <property type="protein sequence ID" value="CAE8617864.1"/>
    <property type="molecule type" value="Genomic_DNA"/>
</dbReference>
<feature type="region of interest" description="Disordered" evidence="6">
    <location>
        <begin position="155"/>
        <end position="187"/>
    </location>
</feature>
<dbReference type="GO" id="GO:0000166">
    <property type="term" value="F:nucleotide binding"/>
    <property type="evidence" value="ECO:0007669"/>
    <property type="project" value="UniProtKB-KW"/>
</dbReference>
<keyword evidence="1" id="KW-0547">Nucleotide-binding</keyword>
<sequence length="315" mass="33788">WLTRPRTATEVPRAMSCVAEAARFGSDIQLGHVRIGASKVLLSSPTWLSVALAGLQPIVPGHTVVAPRRLGAVRFCELPEPEMLDLWRTARSTQALLEPHYGATASNWAVFDGAAAGQPLPHAHLHVVPRRPGDFAENDQVYELMERWSPLPLVPATSAAGPTEWPGDDERRPRSGEDMASEASSYRAALPAEGGAAAAFPEEQAFAKIRIPGSNVFSASETGLTVAFVNLKPLVPGHVLVTPRRVVPRIGQLTDEEFDDLFRSVRIVQALVESIHGAQASRLGIQDGKDAGQSVPHIHVHILPMPATPAVASVL</sequence>
<organism evidence="8 9">
    <name type="scientific">Polarella glacialis</name>
    <name type="common">Dinoflagellate</name>
    <dbReference type="NCBI Taxonomy" id="89957"/>
    <lineage>
        <taxon>Eukaryota</taxon>
        <taxon>Sar</taxon>
        <taxon>Alveolata</taxon>
        <taxon>Dinophyceae</taxon>
        <taxon>Suessiales</taxon>
        <taxon>Suessiaceae</taxon>
        <taxon>Polarella</taxon>
    </lineage>
</organism>
<reference evidence="8" key="1">
    <citation type="submission" date="2021-02" db="EMBL/GenBank/DDBJ databases">
        <authorList>
            <person name="Dougan E. K."/>
            <person name="Rhodes N."/>
            <person name="Thang M."/>
            <person name="Chan C."/>
        </authorList>
    </citation>
    <scope>NUCLEOTIDE SEQUENCE</scope>
</reference>
<dbReference type="PANTHER" id="PTHR46243:SF1">
    <property type="entry name" value="BIS(5'-ADENOSYL)-TRIPHOSPHATASE"/>
    <property type="match status" value="1"/>
</dbReference>
<dbReference type="Gene3D" id="3.30.428.10">
    <property type="entry name" value="HIT-like"/>
    <property type="match status" value="2"/>
</dbReference>
<dbReference type="InterPro" id="IPR051884">
    <property type="entry name" value="Bis(5'-adenosyl)-TPase_reg"/>
</dbReference>
<dbReference type="OrthoDB" id="680339at2759"/>
<dbReference type="PROSITE" id="PS00892">
    <property type="entry name" value="HIT_1"/>
    <property type="match status" value="1"/>
</dbReference>
<dbReference type="InterPro" id="IPR019808">
    <property type="entry name" value="Histidine_triad_CS"/>
</dbReference>
<dbReference type="PANTHER" id="PTHR46243">
    <property type="entry name" value="BIS(5'-ADENOSYL)-TRIPHOSPHATASE"/>
    <property type="match status" value="1"/>
</dbReference>
<dbReference type="GO" id="GO:0016787">
    <property type="term" value="F:hydrolase activity"/>
    <property type="evidence" value="ECO:0007669"/>
    <property type="project" value="UniProtKB-KW"/>
</dbReference>
<evidence type="ECO:0000256" key="3">
    <source>
        <dbReference type="PIRSR" id="PIRSR601310-1"/>
    </source>
</evidence>
<evidence type="ECO:0000256" key="1">
    <source>
        <dbReference type="ARBA" id="ARBA00022741"/>
    </source>
</evidence>
<dbReference type="InterPro" id="IPR036265">
    <property type="entry name" value="HIT-like_sf"/>
</dbReference>
<accession>A0A813FYI9</accession>
<evidence type="ECO:0000256" key="4">
    <source>
        <dbReference type="PIRSR" id="PIRSR601310-3"/>
    </source>
</evidence>
<keyword evidence="9" id="KW-1185">Reference proteome</keyword>